<proteinExistence type="predicted"/>
<reference evidence="8" key="2">
    <citation type="journal article" date="2016" name="Int. J. Syst. Evol. Microbiol.">
        <title>Caldimicrobium thiodismutans sp. nov., a sulfur-disproportionating bacterium isolated from a hot spring.</title>
        <authorList>
            <person name="Kojima H."/>
            <person name="Umezawa K."/>
            <person name="Fukui M."/>
        </authorList>
    </citation>
    <scope>NUCLEOTIDE SEQUENCE [LARGE SCALE GENOMIC DNA]</scope>
    <source>
        <strain evidence="8">TF1</strain>
    </source>
</reference>
<dbReference type="InterPro" id="IPR007016">
    <property type="entry name" value="O-antigen_ligase-rel_domated"/>
</dbReference>
<comment type="subcellular location">
    <subcellularLocation>
        <location evidence="1">Membrane</location>
        <topology evidence="1">Multi-pass membrane protein</topology>
    </subcellularLocation>
</comment>
<protein>
    <recommendedName>
        <fullName evidence="6">O-antigen ligase-related domain-containing protein</fullName>
    </recommendedName>
</protein>
<reference evidence="7 8" key="1">
    <citation type="journal article" date="2016" name="Int. J. Syst. Evol. Microbiol.">
        <title>Caldimicrobium thiodismutans sp. nov., a sulfur-disproportionating bacterium isolated from a hot spring, and emended description of the genus Caldimicrobium.</title>
        <authorList>
            <person name="Kojima H."/>
            <person name="Umezawa K."/>
            <person name="Fukui M."/>
        </authorList>
    </citation>
    <scope>NUCLEOTIDE SEQUENCE [LARGE SCALE GENOMIC DNA]</scope>
    <source>
        <strain evidence="7 8">TF1</strain>
    </source>
</reference>
<keyword evidence="8" id="KW-1185">Reference proteome</keyword>
<feature type="transmembrane region" description="Helical" evidence="5">
    <location>
        <begin position="108"/>
        <end position="131"/>
    </location>
</feature>
<dbReference type="STRING" id="1653476.THC_1555"/>
<dbReference type="Proteomes" id="UP000068196">
    <property type="component" value="Chromosome"/>
</dbReference>
<dbReference type="EMBL" id="AP014945">
    <property type="protein sequence ID" value="BAU23920.1"/>
    <property type="molecule type" value="Genomic_DNA"/>
</dbReference>
<dbReference type="PANTHER" id="PTHR37422:SF13">
    <property type="entry name" value="LIPOPOLYSACCHARIDE BIOSYNTHESIS PROTEIN PA4999-RELATED"/>
    <property type="match status" value="1"/>
</dbReference>
<keyword evidence="2 5" id="KW-0812">Transmembrane</keyword>
<organism evidence="7 8">
    <name type="scientific">Caldimicrobium thiodismutans</name>
    <dbReference type="NCBI Taxonomy" id="1653476"/>
    <lineage>
        <taxon>Bacteria</taxon>
        <taxon>Pseudomonadati</taxon>
        <taxon>Thermodesulfobacteriota</taxon>
        <taxon>Thermodesulfobacteria</taxon>
        <taxon>Thermodesulfobacteriales</taxon>
        <taxon>Thermodesulfobacteriaceae</taxon>
        <taxon>Caldimicrobium</taxon>
    </lineage>
</organism>
<evidence type="ECO:0000256" key="3">
    <source>
        <dbReference type="ARBA" id="ARBA00022989"/>
    </source>
</evidence>
<feature type="transmembrane region" description="Helical" evidence="5">
    <location>
        <begin position="12"/>
        <end position="31"/>
    </location>
</feature>
<sequence>MVSERYIKKIILVLLAMVSVLLSLFILTPFGQEIMFKSRDKIELLLSINKEDWAKAGSMGYRLYIWPIYLKKSLEEPFSGTGLGRRVQKRVLSETNKKALSLEHAHNIFLNIALQAGWHTALLFLIFYLVILKKAYGLIKGPNSRPYYTGLFIFLIAFFIMSLFEGMEEGVRFTPFWIVSGLIWGFNLKEREKALLENR</sequence>
<dbReference type="AlphaFoldDB" id="A0A0U5B768"/>
<evidence type="ECO:0000256" key="1">
    <source>
        <dbReference type="ARBA" id="ARBA00004141"/>
    </source>
</evidence>
<evidence type="ECO:0000313" key="8">
    <source>
        <dbReference type="Proteomes" id="UP000068196"/>
    </source>
</evidence>
<evidence type="ECO:0000256" key="2">
    <source>
        <dbReference type="ARBA" id="ARBA00022692"/>
    </source>
</evidence>
<feature type="transmembrane region" description="Helical" evidence="5">
    <location>
        <begin position="147"/>
        <end position="164"/>
    </location>
</feature>
<accession>A0A0U5B768</accession>
<evidence type="ECO:0000256" key="4">
    <source>
        <dbReference type="ARBA" id="ARBA00023136"/>
    </source>
</evidence>
<dbReference type="KEGG" id="cthi:THC_1555"/>
<dbReference type="PANTHER" id="PTHR37422">
    <property type="entry name" value="TEICHURONIC ACID BIOSYNTHESIS PROTEIN TUAE"/>
    <property type="match status" value="1"/>
</dbReference>
<dbReference type="RefSeq" id="WP_068515717.1">
    <property type="nucleotide sequence ID" value="NZ_AP014945.1"/>
</dbReference>
<evidence type="ECO:0000256" key="5">
    <source>
        <dbReference type="SAM" id="Phobius"/>
    </source>
</evidence>
<gene>
    <name evidence="7" type="ORF">THC_1555</name>
</gene>
<dbReference type="GO" id="GO:0016020">
    <property type="term" value="C:membrane"/>
    <property type="evidence" value="ECO:0007669"/>
    <property type="project" value="UniProtKB-SubCell"/>
</dbReference>
<dbReference type="InterPro" id="IPR051533">
    <property type="entry name" value="WaaL-like"/>
</dbReference>
<keyword evidence="3 5" id="KW-1133">Transmembrane helix</keyword>
<evidence type="ECO:0000259" key="6">
    <source>
        <dbReference type="Pfam" id="PF04932"/>
    </source>
</evidence>
<feature type="domain" description="O-antigen ligase-related" evidence="6">
    <location>
        <begin position="8"/>
        <end position="125"/>
    </location>
</feature>
<name>A0A0U5B768_9BACT</name>
<evidence type="ECO:0000313" key="7">
    <source>
        <dbReference type="EMBL" id="BAU23920.1"/>
    </source>
</evidence>
<dbReference type="Pfam" id="PF04932">
    <property type="entry name" value="Wzy_C"/>
    <property type="match status" value="1"/>
</dbReference>
<keyword evidence="4 5" id="KW-0472">Membrane</keyword>